<evidence type="ECO:0000256" key="3">
    <source>
        <dbReference type="ARBA" id="ARBA00022525"/>
    </source>
</evidence>
<evidence type="ECO:0000313" key="11">
    <source>
        <dbReference type="Proteomes" id="UP000297703"/>
    </source>
</evidence>
<proteinExistence type="inferred from homology"/>
<evidence type="ECO:0000256" key="7">
    <source>
        <dbReference type="ARBA" id="ARBA00034096"/>
    </source>
</evidence>
<evidence type="ECO:0000256" key="1">
    <source>
        <dbReference type="ARBA" id="ARBA00004613"/>
    </source>
</evidence>
<keyword evidence="4" id="KW-0732">Signal</keyword>
<dbReference type="FunFam" id="2.80.10.50:FF:000013">
    <property type="entry name" value="Interleukin-1"/>
    <property type="match status" value="1"/>
</dbReference>
<evidence type="ECO:0000256" key="6">
    <source>
        <dbReference type="ARBA" id="ARBA00023180"/>
    </source>
</evidence>
<dbReference type="InterPro" id="IPR008996">
    <property type="entry name" value="IL1/FGF"/>
</dbReference>
<dbReference type="PROSITE" id="PS00253">
    <property type="entry name" value="INTERLEUKIN_1"/>
    <property type="match status" value="1"/>
</dbReference>
<comment type="similarity">
    <text evidence="2 8">Belongs to the IL-1 family.</text>
</comment>
<dbReference type="GO" id="GO:0005149">
    <property type="term" value="F:interleukin-1 receptor binding"/>
    <property type="evidence" value="ECO:0007669"/>
    <property type="project" value="UniProtKB-UniRule"/>
</dbReference>
<sequence>MGRAAPLAIPWGAALGLGQGGRAEIQANQIAWQPPRSHQDTTGTGHTSTTMAFQPGAGSGGRPSEPRGNPDKDLKDLFDTFIKKGPTIMAVPGPSLFTLRDTSQKVIRFHHNRLVASPQTANASPEKISVVPNQFMDPRHFPIIMGIDGGTRCLSCGTSAQPTLMLEDKKIMDLYQNSREAERFTFTCSATGSTHRFESVAFPGWYLSTSPRNDQPLRVTNRLGEAEITNFYFKKV</sequence>
<dbReference type="STRING" id="55544.A0A4D9DK09"/>
<dbReference type="Gene3D" id="2.80.10.50">
    <property type="match status" value="1"/>
</dbReference>
<dbReference type="Pfam" id="PF00340">
    <property type="entry name" value="IL1"/>
    <property type="match status" value="1"/>
</dbReference>
<reference evidence="10 11" key="2">
    <citation type="submission" date="2019-04" db="EMBL/GenBank/DDBJ databases">
        <title>The genome sequence of big-headed turtle.</title>
        <authorList>
            <person name="Gong S."/>
        </authorList>
    </citation>
    <scope>NUCLEOTIDE SEQUENCE [LARGE SCALE GENOMIC DNA]</scope>
    <source>
        <strain evidence="10">DO16091913</strain>
        <tissue evidence="10">Muscle</tissue>
    </source>
</reference>
<comment type="caution">
    <text evidence="10">The sequence shown here is derived from an EMBL/GenBank/DDBJ whole genome shotgun (WGS) entry which is preliminary data.</text>
</comment>
<evidence type="ECO:0000256" key="4">
    <source>
        <dbReference type="ARBA" id="ARBA00022729"/>
    </source>
</evidence>
<evidence type="ECO:0000256" key="5">
    <source>
        <dbReference type="ARBA" id="ARBA00023157"/>
    </source>
</evidence>
<comment type="subcellular location">
    <subcellularLocation>
        <location evidence="1 8">Secreted</location>
    </subcellularLocation>
</comment>
<dbReference type="SMART" id="SM00125">
    <property type="entry name" value="IL1"/>
    <property type="match status" value="1"/>
</dbReference>
<dbReference type="CDD" id="cd23303">
    <property type="entry name" value="beta-trefoil_IL36RA"/>
    <property type="match status" value="1"/>
</dbReference>
<dbReference type="GO" id="GO:0005615">
    <property type="term" value="C:extracellular space"/>
    <property type="evidence" value="ECO:0007669"/>
    <property type="project" value="InterPro"/>
</dbReference>
<keyword evidence="3 8" id="KW-0964">Secreted</keyword>
<accession>A0A4D9DK09</accession>
<keyword evidence="5" id="KW-1015">Disulfide bond</keyword>
<dbReference type="PANTHER" id="PTHR10078">
    <property type="entry name" value="INTERLEUKIN-1 FAMILY MEMBER"/>
    <property type="match status" value="1"/>
</dbReference>
<organism evidence="10 11">
    <name type="scientific">Platysternon megacephalum</name>
    <name type="common">big-headed turtle</name>
    <dbReference type="NCBI Taxonomy" id="55544"/>
    <lineage>
        <taxon>Eukaryota</taxon>
        <taxon>Metazoa</taxon>
        <taxon>Chordata</taxon>
        <taxon>Craniata</taxon>
        <taxon>Vertebrata</taxon>
        <taxon>Euteleostomi</taxon>
        <taxon>Archelosauria</taxon>
        <taxon>Testudinata</taxon>
        <taxon>Testudines</taxon>
        <taxon>Cryptodira</taxon>
        <taxon>Durocryptodira</taxon>
        <taxon>Testudinoidea</taxon>
        <taxon>Platysternidae</taxon>
        <taxon>Platysternon</taxon>
    </lineage>
</organism>
<evidence type="ECO:0000313" key="10">
    <source>
        <dbReference type="EMBL" id="TFJ97238.1"/>
    </source>
</evidence>
<name>A0A4D9DK09_9SAUR</name>
<dbReference type="OrthoDB" id="9442925at2759"/>
<keyword evidence="6" id="KW-0325">Glycoprotein</keyword>
<evidence type="ECO:0000256" key="9">
    <source>
        <dbReference type="SAM" id="MobiDB-lite"/>
    </source>
</evidence>
<dbReference type="PANTHER" id="PTHR10078:SF28">
    <property type="entry name" value="INTERLEUKIN-1 RECEPTOR ANTAGONIST PROTEIN"/>
    <property type="match status" value="1"/>
</dbReference>
<dbReference type="SUPFAM" id="SSF50353">
    <property type="entry name" value="Cytokine"/>
    <property type="match status" value="1"/>
</dbReference>
<dbReference type="EMBL" id="QXTE01000516">
    <property type="protein sequence ID" value="TFJ97238.1"/>
    <property type="molecule type" value="Genomic_DNA"/>
</dbReference>
<dbReference type="InterPro" id="IPR020877">
    <property type="entry name" value="IL-1_CS"/>
</dbReference>
<evidence type="ECO:0000256" key="8">
    <source>
        <dbReference type="RuleBase" id="RU003753"/>
    </source>
</evidence>
<dbReference type="InterPro" id="IPR000975">
    <property type="entry name" value="IL-1_fam"/>
</dbReference>
<dbReference type="Proteomes" id="UP000297703">
    <property type="component" value="Unassembled WGS sequence"/>
</dbReference>
<dbReference type="GO" id="GO:0002437">
    <property type="term" value="P:inflammatory response to antigenic stimulus"/>
    <property type="evidence" value="ECO:0007669"/>
    <property type="project" value="TreeGrafter"/>
</dbReference>
<dbReference type="GO" id="GO:0071222">
    <property type="term" value="P:cellular response to lipopolysaccharide"/>
    <property type="evidence" value="ECO:0007669"/>
    <property type="project" value="TreeGrafter"/>
</dbReference>
<dbReference type="PRINTS" id="PR00264">
    <property type="entry name" value="INTERLEUKIN1"/>
</dbReference>
<protein>
    <recommendedName>
        <fullName evidence="8">Interleukin-1</fullName>
    </recommendedName>
</protein>
<dbReference type="GO" id="GO:0005125">
    <property type="term" value="F:cytokine activity"/>
    <property type="evidence" value="ECO:0007669"/>
    <property type="project" value="UniProtKB-UniRule"/>
</dbReference>
<evidence type="ECO:0000256" key="2">
    <source>
        <dbReference type="ARBA" id="ARBA00010448"/>
    </source>
</evidence>
<reference evidence="10 11" key="1">
    <citation type="submission" date="2019-04" db="EMBL/GenBank/DDBJ databases">
        <title>Draft genome of the big-headed turtle Platysternon megacephalum.</title>
        <authorList>
            <person name="Gong S."/>
        </authorList>
    </citation>
    <scope>NUCLEOTIDE SEQUENCE [LARGE SCALE GENOMIC DNA]</scope>
    <source>
        <strain evidence="10">DO16091913</strain>
        <tissue evidence="10">Muscle</tissue>
    </source>
</reference>
<dbReference type="PRINTS" id="PR01360">
    <property type="entry name" value="INTRLEUKIN1X"/>
</dbReference>
<feature type="region of interest" description="Disordered" evidence="9">
    <location>
        <begin position="32"/>
        <end position="74"/>
    </location>
</feature>
<feature type="compositionally biased region" description="Low complexity" evidence="9">
    <location>
        <begin position="41"/>
        <end position="50"/>
    </location>
</feature>
<keyword evidence="11" id="KW-1185">Reference proteome</keyword>
<feature type="compositionally biased region" description="Basic and acidic residues" evidence="9">
    <location>
        <begin position="64"/>
        <end position="74"/>
    </location>
</feature>
<dbReference type="AlphaFoldDB" id="A0A4D9DK09"/>
<comment type="function">
    <text evidence="7">Anti-inflammatory antagonist of interleukin-1 family of proinflammatory cytokines such as interleukin-1beta/IL1B and interleukin-1alpha/IL1A. Protects from immune dysregulation and uncontrolled systemic inflammation triggered by IL1 for a range of innate stimulatory agents such as pathogens.</text>
</comment>
<dbReference type="InterPro" id="IPR003297">
    <property type="entry name" value="IL-1RA/IL-36"/>
</dbReference>
<gene>
    <name evidence="10" type="ORF">DR999_PMT20927</name>
</gene>
<dbReference type="GO" id="GO:0019221">
    <property type="term" value="P:cytokine-mediated signaling pathway"/>
    <property type="evidence" value="ECO:0007669"/>
    <property type="project" value="TreeGrafter"/>
</dbReference>
<dbReference type="GO" id="GO:0010628">
    <property type="term" value="P:positive regulation of gene expression"/>
    <property type="evidence" value="ECO:0007669"/>
    <property type="project" value="TreeGrafter"/>
</dbReference>